<dbReference type="Pfam" id="PF13883">
    <property type="entry name" value="CREG_beta-barrel"/>
    <property type="match status" value="1"/>
</dbReference>
<name>A0AAW0RKT1_9HYPO</name>
<reference evidence="2 3" key="1">
    <citation type="submission" date="2020-02" db="EMBL/GenBank/DDBJ databases">
        <title>Comparative genomics of the hypocrealean fungal genus Beauvera.</title>
        <authorList>
            <person name="Showalter D.N."/>
            <person name="Bushley K.E."/>
            <person name="Rehner S.A."/>
        </authorList>
    </citation>
    <scope>NUCLEOTIDE SEQUENCE [LARGE SCALE GENOMIC DNA]</scope>
    <source>
        <strain evidence="2 3">ARSEF4384</strain>
    </source>
</reference>
<evidence type="ECO:0000313" key="2">
    <source>
        <dbReference type="EMBL" id="KAK8142501.1"/>
    </source>
</evidence>
<proteinExistence type="predicted"/>
<dbReference type="EMBL" id="JAAHCF010000663">
    <property type="protein sequence ID" value="KAK8142501.1"/>
    <property type="molecule type" value="Genomic_DNA"/>
</dbReference>
<dbReference type="AlphaFoldDB" id="A0AAW0RKT1"/>
<dbReference type="PANTHER" id="PTHR37273">
    <property type="entry name" value="CHROMOSOME 8, WHOLE GENOME SHOTGUN SEQUENCE"/>
    <property type="match status" value="1"/>
</dbReference>
<dbReference type="Gene3D" id="2.30.110.10">
    <property type="entry name" value="Electron Transport, Fmn-binding Protein, Chain A"/>
    <property type="match status" value="1"/>
</dbReference>
<comment type="caution">
    <text evidence="2">The sequence shown here is derived from an EMBL/GenBank/DDBJ whole genome shotgun (WGS) entry which is preliminary data.</text>
</comment>
<dbReference type="SUPFAM" id="SSF50475">
    <property type="entry name" value="FMN-binding split barrel"/>
    <property type="match status" value="1"/>
</dbReference>
<keyword evidence="3" id="KW-1185">Reference proteome</keyword>
<organism evidence="2 3">
    <name type="scientific">Beauveria asiatica</name>
    <dbReference type="NCBI Taxonomy" id="1069075"/>
    <lineage>
        <taxon>Eukaryota</taxon>
        <taxon>Fungi</taxon>
        <taxon>Dikarya</taxon>
        <taxon>Ascomycota</taxon>
        <taxon>Pezizomycotina</taxon>
        <taxon>Sordariomycetes</taxon>
        <taxon>Hypocreomycetidae</taxon>
        <taxon>Hypocreales</taxon>
        <taxon>Cordycipitaceae</taxon>
        <taxon>Beauveria</taxon>
    </lineage>
</organism>
<sequence length="287" mass="31553">MKLSSALAVIGTAATTLASNQQAMDGSSKSSVAADHRIPSSYESAVMGRRILGLSKLATFSTVYPSESKSTRRSTVADHGVEGLPIGLVDYIADCEDVGNPTVLELKIGTTFRNVQAGSNLTVSMRWTPPYPPAKRIGVAKRALSYLPFFRSRSTAAADVPPNSADPSIPDTVPYSADNLPRFALFGYLEPFGADDEAQTEKLKACYLAKHPDSKYWLPGNHIHASDWTRMVVTKVYWIGGFGDRAYIGWIPVDEWNSVTEEEWRAIKLPGETKDWSEWNAYDNQEL</sequence>
<gene>
    <name evidence="2" type="ORF">G3M48_008678</name>
</gene>
<dbReference type="Proteomes" id="UP001397290">
    <property type="component" value="Unassembled WGS sequence"/>
</dbReference>
<dbReference type="PANTHER" id="PTHR37273:SF1">
    <property type="entry name" value="ADL397C-AP"/>
    <property type="match status" value="1"/>
</dbReference>
<evidence type="ECO:0000313" key="3">
    <source>
        <dbReference type="Proteomes" id="UP001397290"/>
    </source>
</evidence>
<feature type="domain" description="CREG-like beta-barrel" evidence="1">
    <location>
        <begin position="41"/>
        <end position="257"/>
    </location>
</feature>
<dbReference type="InterPro" id="IPR055343">
    <property type="entry name" value="CREG_beta-barrel"/>
</dbReference>
<accession>A0AAW0RKT1</accession>
<evidence type="ECO:0000259" key="1">
    <source>
        <dbReference type="Pfam" id="PF13883"/>
    </source>
</evidence>
<dbReference type="InterPro" id="IPR012349">
    <property type="entry name" value="Split_barrel_FMN-bd"/>
</dbReference>
<protein>
    <recommendedName>
        <fullName evidence="1">CREG-like beta-barrel domain-containing protein</fullName>
    </recommendedName>
</protein>